<organism evidence="2 3">
    <name type="scientific">Candidatus Roizmanbacteria bacterium CG22_combo_CG10-13_8_21_14_all_38_20</name>
    <dbReference type="NCBI Taxonomy" id="1974862"/>
    <lineage>
        <taxon>Bacteria</taxon>
        <taxon>Candidatus Roizmaniibacteriota</taxon>
    </lineage>
</organism>
<reference evidence="2 3" key="1">
    <citation type="submission" date="2017-09" db="EMBL/GenBank/DDBJ databases">
        <title>Depth-based differentiation of microbial function through sediment-hosted aquifers and enrichment of novel symbionts in the deep terrestrial subsurface.</title>
        <authorList>
            <person name="Probst A.J."/>
            <person name="Ladd B."/>
            <person name="Jarett J.K."/>
            <person name="Geller-Mcgrath D.E."/>
            <person name="Sieber C.M."/>
            <person name="Emerson J.B."/>
            <person name="Anantharaman K."/>
            <person name="Thomas B.C."/>
            <person name="Malmstrom R."/>
            <person name="Stieglmeier M."/>
            <person name="Klingl A."/>
            <person name="Woyke T."/>
            <person name="Ryan C.M."/>
            <person name="Banfield J.F."/>
        </authorList>
    </citation>
    <scope>NUCLEOTIDE SEQUENCE [LARGE SCALE GENOMIC DNA]</scope>
    <source>
        <strain evidence="2">CG22_combo_CG10-13_8_21_14_all_38_20</strain>
    </source>
</reference>
<dbReference type="EMBL" id="PCTA01000026">
    <property type="protein sequence ID" value="PIP61438.1"/>
    <property type="molecule type" value="Genomic_DNA"/>
</dbReference>
<evidence type="ECO:0000256" key="1">
    <source>
        <dbReference type="SAM" id="SignalP"/>
    </source>
</evidence>
<feature type="chain" id="PRO_5013836402" description="SbsA Ig-like domain-containing protein" evidence="1">
    <location>
        <begin position="23"/>
        <end position="146"/>
    </location>
</feature>
<gene>
    <name evidence="2" type="ORF">COW99_04005</name>
</gene>
<feature type="signal peptide" evidence="1">
    <location>
        <begin position="1"/>
        <end position="22"/>
    </location>
</feature>
<dbReference type="AlphaFoldDB" id="A0A2H0BWS8"/>
<accession>A0A2H0BWS8</accession>
<keyword evidence="1" id="KW-0732">Signal</keyword>
<proteinExistence type="predicted"/>
<comment type="caution">
    <text evidence="2">The sequence shown here is derived from an EMBL/GenBank/DDBJ whole genome shotgun (WGS) entry which is preliminary data.</text>
</comment>
<protein>
    <recommendedName>
        <fullName evidence="4">SbsA Ig-like domain-containing protein</fullName>
    </recommendedName>
</protein>
<evidence type="ECO:0008006" key="4">
    <source>
        <dbReference type="Google" id="ProtNLM"/>
    </source>
</evidence>
<evidence type="ECO:0000313" key="2">
    <source>
        <dbReference type="EMBL" id="PIP61438.1"/>
    </source>
</evidence>
<dbReference type="Proteomes" id="UP000231246">
    <property type="component" value="Unassembled WGS sequence"/>
</dbReference>
<evidence type="ECO:0000313" key="3">
    <source>
        <dbReference type="Proteomes" id="UP000231246"/>
    </source>
</evidence>
<sequence>MKKIILFLILLRALSLPVTVDAKRLLPQVAAANRPAVRSAPISKSKGVSAKVSFGSDHKALNITFSNLIVSKKVDYALTYKSNGRKEAVIGVVNPSEGDGAERELLFGTCSSGVCTYHTRITEAKLIITTTLSNGRKVLKPYRLKV</sequence>
<name>A0A2H0BWS8_9BACT</name>